<keyword evidence="1" id="KW-0472">Membrane</keyword>
<evidence type="ECO:0000256" key="1">
    <source>
        <dbReference type="SAM" id="Phobius"/>
    </source>
</evidence>
<accession>A0A1W1CFG1</accession>
<name>A0A1W1CFG1_9ZZZZ</name>
<dbReference type="AlphaFoldDB" id="A0A1W1CFG1"/>
<sequence length="143" mass="16208">MFILIMIPFMLLELYLSLYVGERIGFWWSVIWISVTMVIGIRLLQYTPYTMMGNISQVSLGKLSMQEFQNASTAYLAGAILLIIPGVLTDILGILALGYATYLRFVAKITPEHTKFNQNKGDDNVIDVEIIDEHADSDSRIER</sequence>
<feature type="transmembrane region" description="Helical" evidence="1">
    <location>
        <begin position="74"/>
        <end position="100"/>
    </location>
</feature>
<dbReference type="PANTHER" id="PTHR35335:SF1">
    <property type="entry name" value="UPF0716 PROTEIN FXSA"/>
    <property type="match status" value="1"/>
</dbReference>
<keyword evidence="1" id="KW-1133">Transmembrane helix</keyword>
<keyword evidence="1" id="KW-0812">Transmembrane</keyword>
<gene>
    <name evidence="2" type="ORF">MNB_SV-10-350</name>
</gene>
<dbReference type="InterPro" id="IPR007313">
    <property type="entry name" value="FxsA"/>
</dbReference>
<feature type="transmembrane region" description="Helical" evidence="1">
    <location>
        <begin position="26"/>
        <end position="44"/>
    </location>
</feature>
<dbReference type="GO" id="GO:0016020">
    <property type="term" value="C:membrane"/>
    <property type="evidence" value="ECO:0007669"/>
    <property type="project" value="InterPro"/>
</dbReference>
<dbReference type="EMBL" id="FPHL01000037">
    <property type="protein sequence ID" value="SFV64516.1"/>
    <property type="molecule type" value="Genomic_DNA"/>
</dbReference>
<dbReference type="NCBIfam" id="NF008528">
    <property type="entry name" value="PRK11463.1-2"/>
    <property type="match status" value="1"/>
</dbReference>
<protein>
    <recommendedName>
        <fullName evidence="3">FxsA protein</fullName>
    </recommendedName>
</protein>
<evidence type="ECO:0008006" key="3">
    <source>
        <dbReference type="Google" id="ProtNLM"/>
    </source>
</evidence>
<reference evidence="2" key="1">
    <citation type="submission" date="2016-10" db="EMBL/GenBank/DDBJ databases">
        <authorList>
            <person name="de Groot N.N."/>
        </authorList>
    </citation>
    <scope>NUCLEOTIDE SEQUENCE</scope>
</reference>
<dbReference type="PANTHER" id="PTHR35335">
    <property type="entry name" value="UPF0716 PROTEIN FXSA"/>
    <property type="match status" value="1"/>
</dbReference>
<proteinExistence type="predicted"/>
<evidence type="ECO:0000313" key="2">
    <source>
        <dbReference type="EMBL" id="SFV64516.1"/>
    </source>
</evidence>
<dbReference type="Pfam" id="PF04186">
    <property type="entry name" value="FxsA"/>
    <property type="match status" value="1"/>
</dbReference>
<organism evidence="2">
    <name type="scientific">hydrothermal vent metagenome</name>
    <dbReference type="NCBI Taxonomy" id="652676"/>
    <lineage>
        <taxon>unclassified sequences</taxon>
        <taxon>metagenomes</taxon>
        <taxon>ecological metagenomes</taxon>
    </lineage>
</organism>